<evidence type="ECO:0000313" key="3">
    <source>
        <dbReference type="Proteomes" id="UP001516023"/>
    </source>
</evidence>
<reference evidence="2 3" key="1">
    <citation type="journal article" date="2020" name="G3 (Bethesda)">
        <title>Improved Reference Genome for Cyclotella cryptica CCMP332, a Model for Cell Wall Morphogenesis, Salinity Adaptation, and Lipid Production in Diatoms (Bacillariophyta).</title>
        <authorList>
            <person name="Roberts W.R."/>
            <person name="Downey K.M."/>
            <person name="Ruck E.C."/>
            <person name="Traller J.C."/>
            <person name="Alverson A.J."/>
        </authorList>
    </citation>
    <scope>NUCLEOTIDE SEQUENCE [LARGE SCALE GENOMIC DNA]</scope>
    <source>
        <strain evidence="2 3">CCMP332</strain>
    </source>
</reference>
<gene>
    <name evidence="2" type="ORF">HJC23_005656</name>
</gene>
<dbReference type="EMBL" id="JABMIG020000094">
    <property type="protein sequence ID" value="KAL3793154.1"/>
    <property type="molecule type" value="Genomic_DNA"/>
</dbReference>
<sequence>MPRGGIANLNAPSISQPIDILYQTNTPPIPSQYPCHHISRQRLLHLSSSYPSLQYERIRRGPLSIHFHPSYRNKESEKDFYCLQWEYYYHPPQRASMSNDNEEDLTDFRSIVNPVPRPSPLSQYKMRVHPALIVLAASVATLLFYSMNPALSSSNFRHEFKEDRQPRSSSLKFTSTSTSNSSVGHREHDSSLPGLHLCTCLNDASTVDDTDAVTPKRLRWLHFPKTGTSFISTLWSYACSTRERYIDLEISSFQCDIFNKNYFSMYDFALMKRYPWEIYGAPNLIRPDSKILGKDTPLGLVGGTQHMAMTPPKQAVTPARHTKIKGLLNKINSWGSELDHNFTVAAFFRQPEERIVSAFYDGRHTSGFSSELFSAVKNVSNGLPCGISGVTYKNPLECFARFPGVAGCMARMLTGEACADGLFQESGLENVPEAVDIIMNRLKFIGITEEWNESVCQFHRLFAGKLDASGKRIWSPPLQGEFANVHTSGKVKKWGVRDLHGFKDVADGVIYEAAKLKFERIVAGKKCYRYVSFQQLEQENERPDKLIERMPYLRTDQNGGLCRPKTCADLQKQCGEWPDGCGATVICGLCNGGRTGLPETWRVQCVEGKCVDYCPPWDEKGYWFKSDMVKPEAPKFIQQIASSLTEDESHLSPVSAVKVCQLACSTGSEMKKLVDDGLCKCGQTPTAFLKKNLTAADFSEAHDLKTSCHDAKANSVSLKETETQPICCPKIATTPLPLNWKRLNVMSMLASKEDNLEGEYFAHVPMGCGGFKECEKVAREQNAELAVFDRYNSLCYLARNVFKLEDSYPVTKDNTHRFYIDLRS</sequence>
<dbReference type="Gene3D" id="3.40.50.300">
    <property type="entry name" value="P-loop containing nucleotide triphosphate hydrolases"/>
    <property type="match status" value="1"/>
</dbReference>
<accession>A0ABD3PZY8</accession>
<dbReference type="AlphaFoldDB" id="A0ABD3PZY8"/>
<feature type="region of interest" description="Disordered" evidence="1">
    <location>
        <begin position="167"/>
        <end position="190"/>
    </location>
</feature>
<evidence type="ECO:0000313" key="2">
    <source>
        <dbReference type="EMBL" id="KAL3793154.1"/>
    </source>
</evidence>
<evidence type="ECO:0000256" key="1">
    <source>
        <dbReference type="SAM" id="MobiDB-lite"/>
    </source>
</evidence>
<protein>
    <recommendedName>
        <fullName evidence="4">Sulfotransferase</fullName>
    </recommendedName>
</protein>
<comment type="caution">
    <text evidence="2">The sequence shown here is derived from an EMBL/GenBank/DDBJ whole genome shotgun (WGS) entry which is preliminary data.</text>
</comment>
<evidence type="ECO:0008006" key="4">
    <source>
        <dbReference type="Google" id="ProtNLM"/>
    </source>
</evidence>
<keyword evidence="3" id="KW-1185">Reference proteome</keyword>
<name>A0ABD3PZY8_9STRA</name>
<proteinExistence type="predicted"/>
<organism evidence="2 3">
    <name type="scientific">Cyclotella cryptica</name>
    <dbReference type="NCBI Taxonomy" id="29204"/>
    <lineage>
        <taxon>Eukaryota</taxon>
        <taxon>Sar</taxon>
        <taxon>Stramenopiles</taxon>
        <taxon>Ochrophyta</taxon>
        <taxon>Bacillariophyta</taxon>
        <taxon>Coscinodiscophyceae</taxon>
        <taxon>Thalassiosirophycidae</taxon>
        <taxon>Stephanodiscales</taxon>
        <taxon>Stephanodiscaceae</taxon>
        <taxon>Cyclotella</taxon>
    </lineage>
</organism>
<dbReference type="Proteomes" id="UP001516023">
    <property type="component" value="Unassembled WGS sequence"/>
</dbReference>
<feature type="compositionally biased region" description="Low complexity" evidence="1">
    <location>
        <begin position="168"/>
        <end position="182"/>
    </location>
</feature>
<dbReference type="InterPro" id="IPR027417">
    <property type="entry name" value="P-loop_NTPase"/>
</dbReference>